<feature type="region of interest" description="Disordered" evidence="10">
    <location>
        <begin position="661"/>
        <end position="710"/>
    </location>
</feature>
<evidence type="ECO:0000256" key="5">
    <source>
        <dbReference type="ARBA" id="ARBA00023015"/>
    </source>
</evidence>
<dbReference type="EMBL" id="IACT01001006">
    <property type="protein sequence ID" value="LAC20375.1"/>
    <property type="molecule type" value="mRNA"/>
</dbReference>
<proteinExistence type="evidence at transcript level"/>
<dbReference type="GO" id="GO:0045944">
    <property type="term" value="P:positive regulation of transcription by RNA polymerase II"/>
    <property type="evidence" value="ECO:0007669"/>
    <property type="project" value="TreeGrafter"/>
</dbReference>
<feature type="region of interest" description="Disordered" evidence="10">
    <location>
        <begin position="329"/>
        <end position="381"/>
    </location>
</feature>
<evidence type="ECO:0000259" key="12">
    <source>
        <dbReference type="Pfam" id="PF11597"/>
    </source>
</evidence>
<evidence type="ECO:0000256" key="6">
    <source>
        <dbReference type="ARBA" id="ARBA00023159"/>
    </source>
</evidence>
<evidence type="ECO:0000256" key="7">
    <source>
        <dbReference type="ARBA" id="ARBA00023163"/>
    </source>
</evidence>
<keyword evidence="4 9" id="KW-0678">Repressor</keyword>
<feature type="region of interest" description="Disordered" evidence="10">
    <location>
        <begin position="822"/>
        <end position="850"/>
    </location>
</feature>
<reference evidence="14" key="1">
    <citation type="submission" date="2017-11" db="EMBL/GenBank/DDBJ databases">
        <title>The sensing device of the deep-sea amphipod.</title>
        <authorList>
            <person name="Kobayashi H."/>
            <person name="Nagahama T."/>
            <person name="Arai W."/>
            <person name="Sasagawa Y."/>
            <person name="Umeda M."/>
            <person name="Hayashi T."/>
            <person name="Nikaido I."/>
            <person name="Watanabe H."/>
            <person name="Oguri K."/>
            <person name="Kitazato H."/>
            <person name="Fujioka K."/>
            <person name="Kido Y."/>
            <person name="Takami H."/>
        </authorList>
    </citation>
    <scope>NUCLEOTIDE SEQUENCE</scope>
    <source>
        <tissue evidence="14">Whole body</tissue>
    </source>
</reference>
<dbReference type="GO" id="GO:0016592">
    <property type="term" value="C:mediator complex"/>
    <property type="evidence" value="ECO:0007669"/>
    <property type="project" value="InterPro"/>
</dbReference>
<dbReference type="Pfam" id="PF06333">
    <property type="entry name" value="Med13_C"/>
    <property type="match status" value="1"/>
</dbReference>
<evidence type="ECO:0000256" key="1">
    <source>
        <dbReference type="ARBA" id="ARBA00004123"/>
    </source>
</evidence>
<evidence type="ECO:0000256" key="9">
    <source>
        <dbReference type="RuleBase" id="RU364134"/>
    </source>
</evidence>
<feature type="compositionally biased region" description="Polar residues" evidence="10">
    <location>
        <begin position="358"/>
        <end position="373"/>
    </location>
</feature>
<feature type="compositionally biased region" description="Low complexity" evidence="10">
    <location>
        <begin position="1603"/>
        <end position="1614"/>
    </location>
</feature>
<feature type="compositionally biased region" description="Low complexity" evidence="10">
    <location>
        <begin position="1055"/>
        <end position="1080"/>
    </location>
</feature>
<dbReference type="PANTHER" id="PTHR48249">
    <property type="entry name" value="MEDIATOR OF RNA POLYMERASE II TRANSCRIPTION SUBUNIT 13"/>
    <property type="match status" value="1"/>
</dbReference>
<sequence>MMSQHTQLSQTNGASLEDCHTNFFTLTDLCGIKWRVYTWESGGGVGGGGGGSGAGIDNNNQPLEDPVLSSYARCLSSDVLCVWRRSWRRPQPNSILDPLLDPNSQHNTSSSSSSSSSSNRASATSLKSSAKELWVFWYGDEPDLSNLVAPQLSKGDGTKGSWDWETGLSYECRTILFKALHNLIERCLLREDFVRLGKWFVQPYEALESLPTSKNTHLSFSLSFFVHGESTVCASVDVRQQPPVRRLKPAHLIMAASAAQQHRTSTTTNAASSSSPTADGANNAPSHGLPVLLAPYSLRGVLTGVSYRATEPGIQKILDEWKQFFPLARRNRKRSRSNSNSSSSGDDDESGGVADNAGDTSGPTHSSDNNTDTAQEEDTLPPVVEVLVGGYKLKYPSFYVLVTDLDDVTVPKSGPGNSNDSCPSNQLPGDPTCDNTGCAPVPPAGGASPHHTHSPFTAATHPLMQPNYLKNGGRGLGVSRGLGERVWQDVVQCQQSNASNNNQDGISADGSLTPAELAGHWDFADPATKIPCTCSKCNVSSGSSSSSSSNSTLYKGGCGVATPGSVPSLRTNGGGSGGAGGLADGPPASVESQASITPSPLPTPHSHPPSLTPHHDIAMPTLSPQPPHSNASLCGDPGTPGTLDHNMDVKPNLADLISGTQTTSTSKADGSTHSQGLSPYPGTTGESNNTSQHSNSSTGRGGSALHYPNSHSLATRGLKRPILPASEYQDQLDSEKHTSSLYDTYKMQAWFAHPVKRFRAAENKVEEPLWPPYRAPHHMHPFSPIKQESGAVDSMDLSSCNNNNNNNNNSAALQHVTVNGLPHKKTSQNSSPSRLANSIKRTPNSTNDPYIFYEDPATTNGLPEGFKRELDIKEESLFTNEGLKPSPSDLDKIFDNDFSGDDNQYRDHTPPGSNHSMSAADDLLSQSRCSINNNSTLFSKSNNLSTTTVGPVSPVSELTKMYPTPPSLEQNNFEHDIVPEDMHSSIKQEPPDEYIHCHTPDLSYSNYKEEHIARAPSISMFVGSDRYKPLTDLPSMRDPVQILPGSVYKPSWQYNNNNNNNSNSSNNNSSNINNNNSNISDKLQRPLSHLPPSHNLSQAASQGKLGSISPAVDRGGPGSVGGPSSVGPSLGYELASPASNQSYLSKTAASVEPNTVNINPEANALFLNMVLMDSSLNLFRDHNFDSCTMCVCNTDTKVVGNVRGSDGALYLPPSHLSPSEDAIDCNCGFSAVVNRRLAFQSGLFYEDEVDLTGLHEALITERKKPSLSLLFENSKSDNGERDTSILDHMPESLFKLVQHQCVDTLCSSSSVVQRAAAVYRTTRPQLKVNLVDFKDGNELVQLALDQARVDESPSVRSSCMHKWAYYQYDGPTCSQDLARCMNALQPHLQEAIQKKRSSRPWEPVFNVEGPLTWRHFHRMAVRGTEDMAEPLPIPMLLAGHDRDWVSVAPQAIKNWERLMLEPYCQQRNIAYVVVSPDNEFVLNHVRSFFKELSSVYELCRLGRHAPIQRVLRDGIMRVGKTAAAKVANESLDDWFTMLGDSQISTKLKFYSQVCRHRLAPHLTTLSMDKTLFEVGNNRGNNNNSDQQQQRQASMSPMPPPSLGPDGVGPATTAGTAGGSGADTAGVQSQGDGYVSSSSTNVFGPGCSLVEAEEDEGPPPAIMVYLVDPFSVGHDHPEMHRLITLGLLRCYKQMLDCLPPHMQANVHVQIISLESILELAAASHSISRQSDQLKCLAFSVFTQCRRFLTHTNSVRSLTGFGPASVYDTFLKPKDPNEEEKCSVPYPVCSPPFVLASAKENRHKETEEALGLPRENSTVLYCTYCLSEDQHWLIAVVTDNHGEMLETITINVEVPNRTRRKKASSRRAGLKKLMDWILGVMSTGVHPWRLVVGKMGRMGHGELKGWLHLLSRKSLVHSSKNLRDLCKQCDYLYPGAAPCILSACLVSLEPDSSFRMMPDIFTPDERFGQTSQNCNLNTPQDLTSTHILVFPTSATAQSTQQRFQDDAPFQFGNEGDPLLLDENIEDISGGMDIGIAGLNYYEILGMDTGPGNEPDPMDDCQNGQPESLSQPSSPNAGGYGNSDGRSSPSQYNGQALSNGKVLADPNEDDTATLQQQPLALGYYISTASTGNLPRWFWSACPHLENVCPVFLKSALHLNQPAVTQAEDDLPNNSTKAHALDSTCTADVLRFVLEGYNGLSWLVLDPTTQDRRSCLPLHMQTLSNLYNAMAALV</sequence>
<evidence type="ECO:0000256" key="8">
    <source>
        <dbReference type="ARBA" id="ARBA00023242"/>
    </source>
</evidence>
<feature type="region of interest" description="Disordered" evidence="10">
    <location>
        <begin position="1051"/>
        <end position="1127"/>
    </location>
</feature>
<feature type="compositionally biased region" description="Polar residues" evidence="10">
    <location>
        <begin position="827"/>
        <end position="848"/>
    </location>
</feature>
<keyword evidence="8 9" id="KW-0539">Nucleus</keyword>
<feature type="region of interest" description="Disordered" evidence="10">
    <location>
        <begin position="569"/>
        <end position="649"/>
    </location>
</feature>
<feature type="region of interest" description="Disordered" evidence="10">
    <location>
        <begin position="2044"/>
        <end position="2105"/>
    </location>
</feature>
<feature type="domain" description="Mediator complex subunit Med13 C-terminal" evidence="11">
    <location>
        <begin position="1787"/>
        <end position="2219"/>
    </location>
</feature>
<feature type="compositionally biased region" description="Polar residues" evidence="10">
    <location>
        <begin position="1627"/>
        <end position="1637"/>
    </location>
</feature>
<evidence type="ECO:0000256" key="3">
    <source>
        <dbReference type="ARBA" id="ARBA00019618"/>
    </source>
</evidence>
<dbReference type="InterPro" id="IPR041285">
    <property type="entry name" value="MID_MedPIWI"/>
</dbReference>
<protein>
    <recommendedName>
        <fullName evidence="3 9">Mediator of RNA polymerase II transcription subunit 13</fullName>
    </recommendedName>
</protein>
<evidence type="ECO:0000256" key="2">
    <source>
        <dbReference type="ARBA" id="ARBA00009354"/>
    </source>
</evidence>
<evidence type="ECO:0000259" key="11">
    <source>
        <dbReference type="Pfam" id="PF06333"/>
    </source>
</evidence>
<comment type="function">
    <text evidence="9">Component of the Mediator complex, a coactivator involved in regulated transcription of nearly all RNA polymerase II-dependent genes. Mediator functions as a bridge to convey information from gene-specific regulatory proteins to the basal RNA polymerase II transcription machinery. Mediator is recruited to promoters by direct interactions with regulatory proteins and serves as a scaffold for the assembly of a functional preinitiation complex with RNA polymerase II and the general transcription factors.</text>
</comment>
<feature type="compositionally biased region" description="Pro residues" evidence="10">
    <location>
        <begin position="599"/>
        <end position="611"/>
    </location>
</feature>
<feature type="compositionally biased region" description="Polar residues" evidence="10">
    <location>
        <begin position="2081"/>
        <end position="2095"/>
    </location>
</feature>
<keyword evidence="6 9" id="KW-0010">Activator</keyword>
<evidence type="ECO:0000313" key="14">
    <source>
        <dbReference type="EMBL" id="LAC20375.1"/>
    </source>
</evidence>
<accession>A0A6A7FQQ3</accession>
<feature type="region of interest" description="Disordered" evidence="10">
    <location>
        <begin position="878"/>
        <end position="919"/>
    </location>
</feature>
<dbReference type="GO" id="GO:0003713">
    <property type="term" value="F:transcription coactivator activity"/>
    <property type="evidence" value="ECO:0007669"/>
    <property type="project" value="TreeGrafter"/>
</dbReference>
<feature type="domain" description="MID" evidence="13">
    <location>
        <begin position="1467"/>
        <end position="1745"/>
    </location>
</feature>
<dbReference type="Pfam" id="PF18296">
    <property type="entry name" value="MID_MedPIWI"/>
    <property type="match status" value="1"/>
</dbReference>
<comment type="similarity">
    <text evidence="2 9">Belongs to the Mediator complex subunit 13 family.</text>
</comment>
<feature type="compositionally biased region" description="Gly residues" evidence="10">
    <location>
        <begin position="572"/>
        <end position="583"/>
    </location>
</feature>
<feature type="compositionally biased region" description="Polar residues" evidence="10">
    <location>
        <begin position="2059"/>
        <end position="2073"/>
    </location>
</feature>
<dbReference type="Pfam" id="PF11597">
    <property type="entry name" value="Med13_N"/>
    <property type="match status" value="1"/>
</dbReference>
<feature type="domain" description="Mediator complex subunit Med13 N-terminal" evidence="12">
    <location>
        <begin position="15"/>
        <end position="305"/>
    </location>
</feature>
<feature type="region of interest" description="Disordered" evidence="10">
    <location>
        <begin position="256"/>
        <end position="286"/>
    </location>
</feature>
<name>A0A6A7FQQ3_9CRUS</name>
<feature type="compositionally biased region" description="Low complexity" evidence="10">
    <location>
        <begin position="687"/>
        <end position="698"/>
    </location>
</feature>
<feature type="region of interest" description="Disordered" evidence="10">
    <location>
        <begin position="1573"/>
        <end position="1637"/>
    </location>
</feature>
<comment type="subcellular location">
    <subcellularLocation>
        <location evidence="1 9">Nucleus</location>
    </subcellularLocation>
</comment>
<dbReference type="InterPro" id="IPR021643">
    <property type="entry name" value="Mediator_Med13_N"/>
</dbReference>
<feature type="region of interest" description="Disordered" evidence="10">
    <location>
        <begin position="94"/>
        <end position="121"/>
    </location>
</feature>
<keyword evidence="5 9" id="KW-0805">Transcription regulation</keyword>
<dbReference type="PANTHER" id="PTHR48249:SF3">
    <property type="entry name" value="MEDIATOR OF RNA POLYMERASE II TRANSCRIPTION SUBUNIT 13"/>
    <property type="match status" value="1"/>
</dbReference>
<feature type="compositionally biased region" description="Low complexity" evidence="10">
    <location>
        <begin position="109"/>
        <end position="121"/>
    </location>
</feature>
<keyword evidence="7 9" id="KW-0804">Transcription</keyword>
<organism evidence="14">
    <name type="scientific">Hirondellea gigas</name>
    <dbReference type="NCBI Taxonomy" id="1518452"/>
    <lineage>
        <taxon>Eukaryota</taxon>
        <taxon>Metazoa</taxon>
        <taxon>Ecdysozoa</taxon>
        <taxon>Arthropoda</taxon>
        <taxon>Crustacea</taxon>
        <taxon>Multicrustacea</taxon>
        <taxon>Malacostraca</taxon>
        <taxon>Eumalacostraca</taxon>
        <taxon>Peracarida</taxon>
        <taxon>Amphipoda</taxon>
        <taxon>Amphilochidea</taxon>
        <taxon>Lysianassida</taxon>
        <taxon>Lysianassidira</taxon>
        <taxon>Lysianassoidea</taxon>
        <taxon>Lysianassidae</taxon>
        <taxon>Hirondellea</taxon>
    </lineage>
</organism>
<evidence type="ECO:0000256" key="4">
    <source>
        <dbReference type="ARBA" id="ARBA00022491"/>
    </source>
</evidence>
<dbReference type="InterPro" id="IPR051139">
    <property type="entry name" value="Mediator_complx_sub13"/>
</dbReference>
<comment type="subunit">
    <text evidence="9">Component of the Mediator complex.</text>
</comment>
<feature type="compositionally biased region" description="Low complexity" evidence="10">
    <location>
        <begin position="1575"/>
        <end position="1595"/>
    </location>
</feature>
<feature type="compositionally biased region" description="Polar residues" evidence="10">
    <location>
        <begin position="661"/>
        <end position="677"/>
    </location>
</feature>
<dbReference type="InterPro" id="IPR009401">
    <property type="entry name" value="Med13_C"/>
</dbReference>
<evidence type="ECO:0000259" key="13">
    <source>
        <dbReference type="Pfam" id="PF18296"/>
    </source>
</evidence>
<evidence type="ECO:0000256" key="10">
    <source>
        <dbReference type="SAM" id="MobiDB-lite"/>
    </source>
</evidence>
<feature type="compositionally biased region" description="Low complexity" evidence="10">
    <location>
        <begin position="264"/>
        <end position="278"/>
    </location>
</feature>